<evidence type="ECO:0000313" key="4">
    <source>
        <dbReference type="Proteomes" id="UP001556367"/>
    </source>
</evidence>
<feature type="region of interest" description="Disordered" evidence="1">
    <location>
        <begin position="64"/>
        <end position="108"/>
    </location>
</feature>
<feature type="compositionally biased region" description="Polar residues" evidence="1">
    <location>
        <begin position="29"/>
        <end position="39"/>
    </location>
</feature>
<keyword evidence="2" id="KW-1133">Transmembrane helix</keyword>
<dbReference type="EMBL" id="JASNQZ010000006">
    <property type="protein sequence ID" value="KAL0956808.1"/>
    <property type="molecule type" value="Genomic_DNA"/>
</dbReference>
<gene>
    <name evidence="3" type="ORF">HGRIS_002921</name>
</gene>
<feature type="compositionally biased region" description="Low complexity" evidence="1">
    <location>
        <begin position="40"/>
        <end position="49"/>
    </location>
</feature>
<evidence type="ECO:0000256" key="2">
    <source>
        <dbReference type="SAM" id="Phobius"/>
    </source>
</evidence>
<feature type="compositionally biased region" description="Polar residues" evidence="1">
    <location>
        <begin position="64"/>
        <end position="80"/>
    </location>
</feature>
<proteinExistence type="predicted"/>
<keyword evidence="4" id="KW-1185">Reference proteome</keyword>
<sequence length="282" mass="28392">MPGRTDLGHGRNNQGNTAAAQPEVDSGHSDSSGVHFSTGSTSIQDSDIQDSTLNGVGLIEGSRIQGSTINGSGSSRQNGNDGVVPGISLSVDQSSTATSSPTSTVTMSSTTSAAVNSSAESMLPSSSVLSIPAASTGGAGSSSAIIPSIAPPSSASTRSISIQIIAGVLGGLLGAFFIAGGLAILLLLRRRRYHNQLPGYSDTVYNDAVSPFLLSGPSLARRVANKEGDSTSPVAALATVDVESRAEAVNDSRAASLRRQDTSGAMQGWGPAPSYRTASPET</sequence>
<feature type="region of interest" description="Disordered" evidence="1">
    <location>
        <begin position="247"/>
        <end position="282"/>
    </location>
</feature>
<reference evidence="4" key="1">
    <citation type="submission" date="2024-06" db="EMBL/GenBank/DDBJ databases">
        <title>Multi-omics analyses provide insights into the biosynthesis of the anticancer antibiotic pleurotin in Hohenbuehelia grisea.</title>
        <authorList>
            <person name="Weaver J.A."/>
            <person name="Alberti F."/>
        </authorList>
    </citation>
    <scope>NUCLEOTIDE SEQUENCE [LARGE SCALE GENOMIC DNA]</scope>
    <source>
        <strain evidence="4">T-177</strain>
    </source>
</reference>
<dbReference type="Proteomes" id="UP001556367">
    <property type="component" value="Unassembled WGS sequence"/>
</dbReference>
<feature type="transmembrane region" description="Helical" evidence="2">
    <location>
        <begin position="164"/>
        <end position="188"/>
    </location>
</feature>
<evidence type="ECO:0000256" key="1">
    <source>
        <dbReference type="SAM" id="MobiDB-lite"/>
    </source>
</evidence>
<feature type="region of interest" description="Disordered" evidence="1">
    <location>
        <begin position="1"/>
        <end position="49"/>
    </location>
</feature>
<organism evidence="3 4">
    <name type="scientific">Hohenbuehelia grisea</name>
    <dbReference type="NCBI Taxonomy" id="104357"/>
    <lineage>
        <taxon>Eukaryota</taxon>
        <taxon>Fungi</taxon>
        <taxon>Dikarya</taxon>
        <taxon>Basidiomycota</taxon>
        <taxon>Agaricomycotina</taxon>
        <taxon>Agaricomycetes</taxon>
        <taxon>Agaricomycetidae</taxon>
        <taxon>Agaricales</taxon>
        <taxon>Pleurotineae</taxon>
        <taxon>Pleurotaceae</taxon>
        <taxon>Hohenbuehelia</taxon>
    </lineage>
</organism>
<accession>A0ABR3JLX5</accession>
<feature type="compositionally biased region" description="Low complexity" evidence="1">
    <location>
        <begin position="94"/>
        <end position="108"/>
    </location>
</feature>
<evidence type="ECO:0000313" key="3">
    <source>
        <dbReference type="EMBL" id="KAL0956808.1"/>
    </source>
</evidence>
<keyword evidence="2" id="KW-0472">Membrane</keyword>
<protein>
    <submittedName>
        <fullName evidence="3">Uncharacterized protein</fullName>
    </submittedName>
</protein>
<keyword evidence="2" id="KW-0812">Transmembrane</keyword>
<comment type="caution">
    <text evidence="3">The sequence shown here is derived from an EMBL/GenBank/DDBJ whole genome shotgun (WGS) entry which is preliminary data.</text>
</comment>
<name>A0ABR3JLX5_9AGAR</name>